<comment type="caution">
    <text evidence="3">The sequence shown here is derived from an EMBL/GenBank/DDBJ whole genome shotgun (WGS) entry which is preliminary data.</text>
</comment>
<keyword evidence="1" id="KW-1133">Transmembrane helix</keyword>
<evidence type="ECO:0000313" key="2">
    <source>
        <dbReference type="EMBL" id="HGQ35900.1"/>
    </source>
</evidence>
<accession>A0A7C4NNA1</accession>
<feature type="transmembrane region" description="Helical" evidence="1">
    <location>
        <begin position="62"/>
        <end position="80"/>
    </location>
</feature>
<keyword evidence="1" id="KW-0472">Membrane</keyword>
<dbReference type="EMBL" id="DTCK01000028">
    <property type="protein sequence ID" value="HGQ35900.1"/>
    <property type="molecule type" value="Genomic_DNA"/>
</dbReference>
<organism evidence="3">
    <name type="scientific">Ignisphaera aggregans</name>
    <dbReference type="NCBI Taxonomy" id="334771"/>
    <lineage>
        <taxon>Archaea</taxon>
        <taxon>Thermoproteota</taxon>
        <taxon>Thermoprotei</taxon>
        <taxon>Desulfurococcales</taxon>
        <taxon>Desulfurococcaceae</taxon>
        <taxon>Ignisphaera</taxon>
    </lineage>
</organism>
<proteinExistence type="predicted"/>
<evidence type="ECO:0000256" key="1">
    <source>
        <dbReference type="SAM" id="Phobius"/>
    </source>
</evidence>
<name>A0A7C4NNA1_9CREN</name>
<keyword evidence="1" id="KW-0812">Transmembrane</keyword>
<evidence type="ECO:0000313" key="3">
    <source>
        <dbReference type="EMBL" id="HGQ64768.1"/>
    </source>
</evidence>
<gene>
    <name evidence="3" type="ORF">ENU08_05935</name>
    <name evidence="2" type="ORF">ENU41_04405</name>
</gene>
<dbReference type="EMBL" id="DTBD01000051">
    <property type="protein sequence ID" value="HGQ64768.1"/>
    <property type="molecule type" value="Genomic_DNA"/>
</dbReference>
<reference evidence="3" key="1">
    <citation type="journal article" date="2020" name="mSystems">
        <title>Genome- and Community-Level Interaction Insights into Carbon Utilization and Element Cycling Functions of Hydrothermarchaeota in Hydrothermal Sediment.</title>
        <authorList>
            <person name="Zhou Z."/>
            <person name="Liu Y."/>
            <person name="Xu W."/>
            <person name="Pan J."/>
            <person name="Luo Z.H."/>
            <person name="Li M."/>
        </authorList>
    </citation>
    <scope>NUCLEOTIDE SEQUENCE [LARGE SCALE GENOMIC DNA]</scope>
    <source>
        <strain evidence="3">SpSt-637</strain>
        <strain evidence="2">SpSt-667</strain>
    </source>
</reference>
<feature type="transmembrane region" description="Helical" evidence="1">
    <location>
        <begin position="7"/>
        <end position="26"/>
    </location>
</feature>
<sequence length="83" mass="9353">MAETDRSILVLVLLITFFTIFLAIVGESRPDAYLSVAILLYFVYTAIDPSIRRYTNLKPLDIGLIIVFAVIVVIRILLVLEVI</sequence>
<dbReference type="AlphaFoldDB" id="A0A7C4NNA1"/>
<protein>
    <submittedName>
        <fullName evidence="3">Uncharacterized protein</fullName>
    </submittedName>
</protein>
<feature type="transmembrane region" description="Helical" evidence="1">
    <location>
        <begin position="32"/>
        <end position="50"/>
    </location>
</feature>